<dbReference type="KEGG" id="tnr:Thena_0274"/>
<gene>
    <name evidence="2" type="ORF">Thena_0274</name>
</gene>
<name>M1E4A9_9BACT</name>
<dbReference type="eggNOG" id="COG1214">
    <property type="taxonomic scope" value="Bacteria"/>
</dbReference>
<organism evidence="2 3">
    <name type="scientific">Thermodesulfobium narugense DSM 14796</name>
    <dbReference type="NCBI Taxonomy" id="747365"/>
    <lineage>
        <taxon>Bacteria</taxon>
        <taxon>Pseudomonadati</taxon>
        <taxon>Thermodesulfobiota</taxon>
        <taxon>Thermodesulfobiia</taxon>
        <taxon>Thermodesulfobiales</taxon>
        <taxon>Thermodesulfobiaceae</taxon>
        <taxon>Thermodesulfobium</taxon>
    </lineage>
</organism>
<dbReference type="EMBL" id="CP002690">
    <property type="protein sequence ID" value="AEE13922.1"/>
    <property type="molecule type" value="Genomic_DNA"/>
</dbReference>
<evidence type="ECO:0000259" key="1">
    <source>
        <dbReference type="Pfam" id="PF00814"/>
    </source>
</evidence>
<proteinExistence type="predicted"/>
<evidence type="ECO:0000313" key="2">
    <source>
        <dbReference type="EMBL" id="AEE13922.1"/>
    </source>
</evidence>
<keyword evidence="2" id="KW-0645">Protease</keyword>
<dbReference type="GO" id="GO:0006508">
    <property type="term" value="P:proteolysis"/>
    <property type="evidence" value="ECO:0007669"/>
    <property type="project" value="UniProtKB-KW"/>
</dbReference>
<sequence length="197" mass="22787">MNRKNKFFIAHINDETYFLLDNGENIKDYSFKGHLSDQLHLKFKQFLDLYGFNLNDIDSIYVSRGPGSFTALRTVILFAKTLCLCLRTKLFSANIFEIFLYGTDSSKEIQNIALFSKKNSYYLAKVVSTKGLCGYNLVAEEKLNDLCGLFIGNNPFKNFKSVSFKDIKINFNVFREEDVYSFEPEYGIDLNVKVFSR</sequence>
<dbReference type="InterPro" id="IPR043129">
    <property type="entry name" value="ATPase_NBD"/>
</dbReference>
<dbReference type="InterPro" id="IPR000905">
    <property type="entry name" value="Gcp-like_dom"/>
</dbReference>
<dbReference type="Pfam" id="PF00814">
    <property type="entry name" value="TsaD"/>
    <property type="match status" value="1"/>
</dbReference>
<dbReference type="GO" id="GO:0008233">
    <property type="term" value="F:peptidase activity"/>
    <property type="evidence" value="ECO:0007669"/>
    <property type="project" value="UniProtKB-KW"/>
</dbReference>
<dbReference type="STRING" id="747365.Thena_0274"/>
<evidence type="ECO:0000313" key="3">
    <source>
        <dbReference type="Proteomes" id="UP000011765"/>
    </source>
</evidence>
<feature type="domain" description="Gcp-like" evidence="1">
    <location>
        <begin position="37"/>
        <end position="103"/>
    </location>
</feature>
<dbReference type="Gene3D" id="3.30.420.40">
    <property type="match status" value="1"/>
</dbReference>
<dbReference type="AlphaFoldDB" id="M1E4A9"/>
<accession>M1E4A9</accession>
<protein>
    <submittedName>
        <fullName evidence="2">Peptidase M22 glycoprotease</fullName>
    </submittedName>
</protein>
<dbReference type="RefSeq" id="WP_013755652.1">
    <property type="nucleotide sequence ID" value="NC_015499.1"/>
</dbReference>
<dbReference type="SUPFAM" id="SSF53067">
    <property type="entry name" value="Actin-like ATPase domain"/>
    <property type="match status" value="1"/>
</dbReference>
<keyword evidence="2" id="KW-0378">Hydrolase</keyword>
<dbReference type="HOGENOM" id="CLU_1383604_0_0_9"/>
<keyword evidence="3" id="KW-1185">Reference proteome</keyword>
<reference evidence="2 3" key="1">
    <citation type="submission" date="2011-04" db="EMBL/GenBank/DDBJ databases">
        <title>The complete genome of Thermodesulfobium narugense DSM 14796.</title>
        <authorList>
            <consortium name="US DOE Joint Genome Institute (JGI-PGF)"/>
            <person name="Lucas S."/>
            <person name="Han J."/>
            <person name="Lapidus A."/>
            <person name="Bruce D."/>
            <person name="Goodwin L."/>
            <person name="Pitluck S."/>
            <person name="Peters L."/>
            <person name="Kyrpides N."/>
            <person name="Mavromatis K."/>
            <person name="Pagani I."/>
            <person name="Ivanova N."/>
            <person name="Ovchinnikova G."/>
            <person name="Zhang X."/>
            <person name="Saunders L."/>
            <person name="Detter J.C."/>
            <person name="Tapia R."/>
            <person name="Han C."/>
            <person name="Land M."/>
            <person name="Hauser L."/>
            <person name="Markowitz V."/>
            <person name="Cheng J.-F."/>
            <person name="Hugenholtz P."/>
            <person name="Woyke T."/>
            <person name="Wu D."/>
            <person name="Spring S."/>
            <person name="Schroeder M."/>
            <person name="Brambilla E."/>
            <person name="Klenk H.-P."/>
            <person name="Eisen J.A."/>
        </authorList>
    </citation>
    <scope>NUCLEOTIDE SEQUENCE [LARGE SCALE GENOMIC DNA]</scope>
    <source>
        <strain evidence="2 3">DSM 14796</strain>
    </source>
</reference>
<dbReference type="Proteomes" id="UP000011765">
    <property type="component" value="Chromosome"/>
</dbReference>